<feature type="domain" description="M23ase beta-sheet core" evidence="3">
    <location>
        <begin position="268"/>
        <end position="363"/>
    </location>
</feature>
<dbReference type="InterPro" id="IPR016047">
    <property type="entry name" value="M23ase_b-sheet_dom"/>
</dbReference>
<feature type="region of interest" description="Disordered" evidence="2">
    <location>
        <begin position="377"/>
        <end position="407"/>
    </location>
</feature>
<evidence type="ECO:0000313" key="6">
    <source>
        <dbReference type="Proteomes" id="UP000316988"/>
    </source>
</evidence>
<sequence>MLKKLVIGALAVMLLCPLLGLLGVGVLMNPAANAACTTVSNDGAAVSEVPDELEATTADGEQITLTKTQLEHAATIIDTGAEIDGVGRAGQRVALMAALTESTLKNLANPAHPGSTDLPNDGTGTNRDSLGLFQMRPSAGWGDPSQLMNPEYQTKAFFGGPNGPNNGSPRGLLDISDWEQLDPGEAAQTVEASAYPDRYQTFEPVADTILETLVGSADTLAKVKPAAASVSTTASRESRVVFPLPADTWVITDEFGPRTHPVTGRTSMHTGADFAAPEGTPILAAADGTVTKAGPAAAFGQLIVIEHQINGATVATAYAHMWETGVRVSVGDKVRAGQHIGDVGSSGQSTGPHLQFEVRPGGTDAAAIDPVPWLNKHGAADLPGAEPGTPVPTPADCDASAPGPGDQDISDAECRHGSRVEQELQPATIKVYRAVCAAWPDEVTTYYGFAPRGEHATGHSLDIMISGRTGWDIAYWLQENHEELGIEYVIHAQKIWSVPRAAEGWRPMEDRGDPTQNHFDHVHVTTADD</sequence>
<evidence type="ECO:0000313" key="5">
    <source>
        <dbReference type="EMBL" id="TSD62431.1"/>
    </source>
</evidence>
<dbReference type="Gene3D" id="2.70.70.10">
    <property type="entry name" value="Glucose Permease (Domain IIA)"/>
    <property type="match status" value="1"/>
</dbReference>
<dbReference type="InterPro" id="IPR058593">
    <property type="entry name" value="ARB_07466-like_C"/>
</dbReference>
<comment type="caution">
    <text evidence="5">The sequence shown here is derived from an EMBL/GenBank/DDBJ whole genome shotgun (WGS) entry which is preliminary data.</text>
</comment>
<feature type="region of interest" description="Disordered" evidence="2">
    <location>
        <begin position="507"/>
        <end position="529"/>
    </location>
</feature>
<name>A0A554S7W7_9ACTN</name>
<gene>
    <name evidence="5" type="ORF">FNM00_12460</name>
</gene>
<dbReference type="Pfam" id="PF26571">
    <property type="entry name" value="VldE"/>
    <property type="match status" value="1"/>
</dbReference>
<organism evidence="5 6">
    <name type="scientific">Aeromicrobium piscarium</name>
    <dbReference type="NCBI Taxonomy" id="2590901"/>
    <lineage>
        <taxon>Bacteria</taxon>
        <taxon>Bacillati</taxon>
        <taxon>Actinomycetota</taxon>
        <taxon>Actinomycetes</taxon>
        <taxon>Propionibacteriales</taxon>
        <taxon>Nocardioidaceae</taxon>
        <taxon>Aeromicrobium</taxon>
    </lineage>
</organism>
<proteinExistence type="predicted"/>
<dbReference type="PANTHER" id="PTHR21666">
    <property type="entry name" value="PEPTIDASE-RELATED"/>
    <property type="match status" value="1"/>
</dbReference>
<dbReference type="GO" id="GO:0004222">
    <property type="term" value="F:metalloendopeptidase activity"/>
    <property type="evidence" value="ECO:0007669"/>
    <property type="project" value="TreeGrafter"/>
</dbReference>
<evidence type="ECO:0000259" key="4">
    <source>
        <dbReference type="Pfam" id="PF26571"/>
    </source>
</evidence>
<evidence type="ECO:0000256" key="2">
    <source>
        <dbReference type="SAM" id="MobiDB-lite"/>
    </source>
</evidence>
<dbReference type="Proteomes" id="UP000316988">
    <property type="component" value="Unassembled WGS sequence"/>
</dbReference>
<dbReference type="PANTHER" id="PTHR21666:SF289">
    <property type="entry name" value="L-ALA--D-GLU ENDOPEPTIDASE"/>
    <property type="match status" value="1"/>
</dbReference>
<dbReference type="EMBL" id="VLNT01000009">
    <property type="protein sequence ID" value="TSD62431.1"/>
    <property type="molecule type" value="Genomic_DNA"/>
</dbReference>
<keyword evidence="6" id="KW-1185">Reference proteome</keyword>
<evidence type="ECO:0000256" key="1">
    <source>
        <dbReference type="ARBA" id="ARBA00022729"/>
    </source>
</evidence>
<accession>A0A554S7W7</accession>
<protein>
    <submittedName>
        <fullName evidence="5">M23 family metallopeptidase</fullName>
    </submittedName>
</protein>
<reference evidence="5 6" key="1">
    <citation type="submission" date="2019-07" db="EMBL/GenBank/DDBJ databases">
        <authorList>
            <person name="Zhao L.H."/>
        </authorList>
    </citation>
    <scope>NUCLEOTIDE SEQUENCE [LARGE SCALE GENOMIC DNA]</scope>
    <source>
        <strain evidence="5 6">Co35</strain>
    </source>
</reference>
<feature type="domain" description="ARB-07466-like C-terminal" evidence="4">
    <location>
        <begin position="421"/>
        <end position="519"/>
    </location>
</feature>
<feature type="compositionally biased region" description="Basic and acidic residues" evidence="2">
    <location>
        <begin position="507"/>
        <end position="523"/>
    </location>
</feature>
<dbReference type="CDD" id="cd12797">
    <property type="entry name" value="M23_peptidase"/>
    <property type="match status" value="1"/>
</dbReference>
<dbReference type="SUPFAM" id="SSF51261">
    <property type="entry name" value="Duplicated hybrid motif"/>
    <property type="match status" value="1"/>
</dbReference>
<dbReference type="Pfam" id="PF01551">
    <property type="entry name" value="Peptidase_M23"/>
    <property type="match status" value="1"/>
</dbReference>
<keyword evidence="1" id="KW-0732">Signal</keyword>
<dbReference type="AlphaFoldDB" id="A0A554S7W7"/>
<evidence type="ECO:0000259" key="3">
    <source>
        <dbReference type="Pfam" id="PF01551"/>
    </source>
</evidence>
<dbReference type="InterPro" id="IPR050570">
    <property type="entry name" value="Cell_wall_metabolism_enzyme"/>
</dbReference>
<dbReference type="InterPro" id="IPR011055">
    <property type="entry name" value="Dup_hybrid_motif"/>
</dbReference>
<dbReference type="RefSeq" id="WP_143913865.1">
    <property type="nucleotide sequence ID" value="NZ_VLNT01000009.1"/>
</dbReference>
<dbReference type="OrthoDB" id="5496837at2"/>